<evidence type="ECO:0000256" key="1">
    <source>
        <dbReference type="SAM" id="Phobius"/>
    </source>
</evidence>
<dbReference type="AlphaFoldDB" id="A0A484WAC7"/>
<feature type="transmembrane region" description="Helical" evidence="1">
    <location>
        <begin position="49"/>
        <end position="68"/>
    </location>
</feature>
<sequence length="129" mass="14509">MAFKKSTQTRPEFTWRFLSASEHYPTAKPLVIYVNASSEQEARETMPGVTSFLLLACHFMIFGLWRFAMRELTNKSTSIACELAALLMVVEECDVDQVERENLISLARRVSDQLAASMVEQNSKGALNG</sequence>
<keyword evidence="1" id="KW-0472">Membrane</keyword>
<dbReference type="EMBL" id="CAADIW010000003">
    <property type="protein sequence ID" value="VFS08700.1"/>
    <property type="molecule type" value="Genomic_DNA"/>
</dbReference>
<protein>
    <recommendedName>
        <fullName evidence="4">Host cell division inhibitor Icd-like protein</fullName>
    </recommendedName>
</protein>
<organism evidence="2 3">
    <name type="scientific">Enterobacter cancerogenus</name>
    <dbReference type="NCBI Taxonomy" id="69218"/>
    <lineage>
        <taxon>Bacteria</taxon>
        <taxon>Pseudomonadati</taxon>
        <taxon>Pseudomonadota</taxon>
        <taxon>Gammaproteobacteria</taxon>
        <taxon>Enterobacterales</taxon>
        <taxon>Enterobacteriaceae</taxon>
        <taxon>Enterobacter</taxon>
        <taxon>Enterobacter cloacae complex</taxon>
    </lineage>
</organism>
<keyword evidence="1" id="KW-1133">Transmembrane helix</keyword>
<gene>
    <name evidence="2" type="ORF">NCTC12126_00316</name>
</gene>
<evidence type="ECO:0000313" key="3">
    <source>
        <dbReference type="Proteomes" id="UP000351155"/>
    </source>
</evidence>
<keyword evidence="1" id="KW-0812">Transmembrane</keyword>
<proteinExistence type="predicted"/>
<evidence type="ECO:0008006" key="4">
    <source>
        <dbReference type="Google" id="ProtNLM"/>
    </source>
</evidence>
<name>A0A484WAC7_9ENTR</name>
<reference evidence="2 3" key="1">
    <citation type="submission" date="2019-03" db="EMBL/GenBank/DDBJ databases">
        <authorList>
            <consortium name="Pathogen Informatics"/>
        </authorList>
    </citation>
    <scope>NUCLEOTIDE SEQUENCE [LARGE SCALE GENOMIC DNA]</scope>
    <source>
        <strain evidence="2 3">NCTC12126</strain>
    </source>
</reference>
<evidence type="ECO:0000313" key="2">
    <source>
        <dbReference type="EMBL" id="VFS08700.1"/>
    </source>
</evidence>
<accession>A0A484WAC7</accession>
<dbReference type="Proteomes" id="UP000351155">
    <property type="component" value="Unassembled WGS sequence"/>
</dbReference>
<dbReference type="NCBIfam" id="NF033153">
    <property type="entry name" value="phage_ICD_like"/>
    <property type="match status" value="1"/>
</dbReference>